<evidence type="ECO:0000313" key="7">
    <source>
        <dbReference type="Proteomes" id="UP001054945"/>
    </source>
</evidence>
<dbReference type="PROSITE" id="PS50865">
    <property type="entry name" value="ZF_MYND_2"/>
    <property type="match status" value="1"/>
</dbReference>
<keyword evidence="1" id="KW-0479">Metal-binding</keyword>
<dbReference type="AlphaFoldDB" id="A0AAV4WTQ0"/>
<evidence type="ECO:0000256" key="2">
    <source>
        <dbReference type="ARBA" id="ARBA00022771"/>
    </source>
</evidence>
<reference evidence="6 7" key="1">
    <citation type="submission" date="2021-06" db="EMBL/GenBank/DDBJ databases">
        <title>Caerostris extrusa draft genome.</title>
        <authorList>
            <person name="Kono N."/>
            <person name="Arakawa K."/>
        </authorList>
    </citation>
    <scope>NUCLEOTIDE SEQUENCE [LARGE SCALE GENOMIC DNA]</scope>
</reference>
<evidence type="ECO:0000256" key="1">
    <source>
        <dbReference type="ARBA" id="ARBA00022723"/>
    </source>
</evidence>
<dbReference type="PANTHER" id="PTHR12298:SF4">
    <property type="entry name" value="PROGRAMMED CELL DEATH PROTEIN 2"/>
    <property type="match status" value="1"/>
</dbReference>
<dbReference type="PANTHER" id="PTHR12298">
    <property type="entry name" value="PCDC2 PROGRAMMED CELL DEATH PROTEIN 2 -RELATED"/>
    <property type="match status" value="1"/>
</dbReference>
<keyword evidence="3" id="KW-0862">Zinc</keyword>
<keyword evidence="7" id="KW-1185">Reference proteome</keyword>
<evidence type="ECO:0000256" key="3">
    <source>
        <dbReference type="ARBA" id="ARBA00022833"/>
    </source>
</evidence>
<dbReference type="GO" id="GO:0005634">
    <property type="term" value="C:nucleus"/>
    <property type="evidence" value="ECO:0007669"/>
    <property type="project" value="TreeGrafter"/>
</dbReference>
<comment type="caution">
    <text evidence="6">The sequence shown here is derived from an EMBL/GenBank/DDBJ whole genome shotgun (WGS) entry which is preliminary data.</text>
</comment>
<feature type="domain" description="MYND-type" evidence="5">
    <location>
        <begin position="134"/>
        <end position="171"/>
    </location>
</feature>
<evidence type="ECO:0000256" key="4">
    <source>
        <dbReference type="PROSITE-ProRule" id="PRU00134"/>
    </source>
</evidence>
<keyword evidence="2 4" id="KW-0863">Zinc-finger</keyword>
<dbReference type="Pfam" id="PF04194">
    <property type="entry name" value="PDCD2_C"/>
    <property type="match status" value="1"/>
</dbReference>
<protein>
    <submittedName>
        <fullName evidence="6">Programmed cell death protein 2</fullName>
    </submittedName>
</protein>
<dbReference type="InterPro" id="IPR007320">
    <property type="entry name" value="PDCD2_C"/>
</dbReference>
<evidence type="ECO:0000259" key="5">
    <source>
        <dbReference type="PROSITE" id="PS50865"/>
    </source>
</evidence>
<dbReference type="InterPro" id="IPR002893">
    <property type="entry name" value="Znf_MYND"/>
</dbReference>
<dbReference type="Gene3D" id="6.10.140.2220">
    <property type="match status" value="1"/>
</dbReference>
<evidence type="ECO:0000313" key="6">
    <source>
        <dbReference type="EMBL" id="GIY84918.1"/>
    </source>
</evidence>
<dbReference type="Proteomes" id="UP001054945">
    <property type="component" value="Unassembled WGS sequence"/>
</dbReference>
<dbReference type="GO" id="GO:0008270">
    <property type="term" value="F:zinc ion binding"/>
    <property type="evidence" value="ECO:0007669"/>
    <property type="project" value="UniProtKB-KW"/>
</dbReference>
<proteinExistence type="predicted"/>
<accession>A0AAV4WTQ0</accession>
<name>A0AAV4WTQ0_CAEEX</name>
<dbReference type="PROSITE" id="PS01360">
    <property type="entry name" value="ZF_MYND_1"/>
    <property type="match status" value="1"/>
</dbReference>
<dbReference type="GO" id="GO:0005737">
    <property type="term" value="C:cytoplasm"/>
    <property type="evidence" value="ECO:0007669"/>
    <property type="project" value="InterPro"/>
</dbReference>
<organism evidence="6 7">
    <name type="scientific">Caerostris extrusa</name>
    <name type="common">Bark spider</name>
    <name type="synonym">Caerostris bankana</name>
    <dbReference type="NCBI Taxonomy" id="172846"/>
    <lineage>
        <taxon>Eukaryota</taxon>
        <taxon>Metazoa</taxon>
        <taxon>Ecdysozoa</taxon>
        <taxon>Arthropoda</taxon>
        <taxon>Chelicerata</taxon>
        <taxon>Arachnida</taxon>
        <taxon>Araneae</taxon>
        <taxon>Araneomorphae</taxon>
        <taxon>Entelegynae</taxon>
        <taxon>Araneoidea</taxon>
        <taxon>Araneidae</taxon>
        <taxon>Caerostris</taxon>
    </lineage>
</organism>
<dbReference type="SUPFAM" id="SSF144232">
    <property type="entry name" value="HIT/MYND zinc finger-like"/>
    <property type="match status" value="1"/>
</dbReference>
<sequence>MASVIPVELGFVSKRAPWKLKSKFFPSKLGGFPAWLRLNNLPDRSDITCKTCKKPLQFLLQVYAPIPEVDSAFHRTIFLFACDKYLCNKPFDNLNFVVFRSQLPRQNDFYSFDPPVYNEKLSSEPSAEKFQPVCCICGCAASLKCSKCNEVDYCSENHREYDWQNNHQKDCGKNVEEEKVRKNKGRVNNFLLPEYELVTETEELPSEDEPEKSDEDKMKEYRQFMQSSKAPKEMQDMPLDDLDTLMQFKDKAFSKFQKRIKLEPEQVLRYQRGETPLWASAEHVPTSGDIPDCICGAKRIFEFQVMPQLLNYLPLNPDIELLKTGKDSVDWATLAIYTCSKSCEKGFESYVKEFVWKQDFTNNETIK</sequence>
<gene>
    <name evidence="6" type="primary">Pdcd2</name>
    <name evidence="6" type="ORF">CEXT_229191</name>
</gene>
<dbReference type="EMBL" id="BPLR01016593">
    <property type="protein sequence ID" value="GIY84918.1"/>
    <property type="molecule type" value="Genomic_DNA"/>
</dbReference>